<accession>A0A8R1EC14</accession>
<evidence type="ECO:0000313" key="2">
    <source>
        <dbReference type="Proteomes" id="UP000005237"/>
    </source>
</evidence>
<dbReference type="GO" id="GO:0031267">
    <property type="term" value="F:small GTPase binding"/>
    <property type="evidence" value="ECO:0007669"/>
    <property type="project" value="InterPro"/>
</dbReference>
<dbReference type="GO" id="GO:0030833">
    <property type="term" value="P:regulation of actin filament polymerization"/>
    <property type="evidence" value="ECO:0007669"/>
    <property type="project" value="InterPro"/>
</dbReference>
<proteinExistence type="predicted"/>
<protein>
    <submittedName>
        <fullName evidence="1">Uncharacterized protein</fullName>
    </submittedName>
</protein>
<name>A0A8R1EC14_CAEJA</name>
<dbReference type="Pfam" id="PF05994">
    <property type="entry name" value="FragX_IP"/>
    <property type="match status" value="1"/>
</dbReference>
<dbReference type="EnsemblMetazoa" id="CJA33063.1">
    <property type="protein sequence ID" value="CJA33063.1"/>
    <property type="gene ID" value="WBGene00208910"/>
</dbReference>
<sequence length="145" mass="17204">MHSETFHAQEQMKQLQKLEEKYSRIHLSQIIDKISADDDQKIVSREAELMTKERLCCGLNVFENFLLRIKQMLGSDEIWTGKYPTNGVFWIDECVEWYRVYSALQFFLCQPLRDDNDVYADKMDHALPTYRIHHPVGMDHNFTVS</sequence>
<evidence type="ECO:0000313" key="1">
    <source>
        <dbReference type="EnsemblMetazoa" id="CJA33063.1"/>
    </source>
</evidence>
<dbReference type="Proteomes" id="UP000005237">
    <property type="component" value="Unassembled WGS sequence"/>
</dbReference>
<dbReference type="PANTHER" id="PTHR12195">
    <property type="entry name" value="CYTOPLASMIC FMR1-INTERACTING PROTEIN-RELATED"/>
    <property type="match status" value="1"/>
</dbReference>
<dbReference type="PRINTS" id="PR01698">
    <property type="entry name" value="CYTOFMRPINTP"/>
</dbReference>
<keyword evidence="2" id="KW-1185">Reference proteome</keyword>
<dbReference type="InterPro" id="IPR008081">
    <property type="entry name" value="Cytoplasmic_FMR1-int"/>
</dbReference>
<reference evidence="2" key="1">
    <citation type="submission" date="2010-08" db="EMBL/GenBank/DDBJ databases">
        <authorList>
            <consortium name="Caenorhabditis japonica Sequencing Consortium"/>
            <person name="Wilson R.K."/>
        </authorList>
    </citation>
    <scope>NUCLEOTIDE SEQUENCE [LARGE SCALE GENOMIC DNA]</scope>
    <source>
        <strain evidence="2">DF5081</strain>
    </source>
</reference>
<organism evidence="1 2">
    <name type="scientific">Caenorhabditis japonica</name>
    <dbReference type="NCBI Taxonomy" id="281687"/>
    <lineage>
        <taxon>Eukaryota</taxon>
        <taxon>Metazoa</taxon>
        <taxon>Ecdysozoa</taxon>
        <taxon>Nematoda</taxon>
        <taxon>Chromadorea</taxon>
        <taxon>Rhabditida</taxon>
        <taxon>Rhabditina</taxon>
        <taxon>Rhabditomorpha</taxon>
        <taxon>Rhabditoidea</taxon>
        <taxon>Rhabditidae</taxon>
        <taxon>Peloderinae</taxon>
        <taxon>Caenorhabditis</taxon>
    </lineage>
</organism>
<reference evidence="1" key="2">
    <citation type="submission" date="2022-06" db="UniProtKB">
        <authorList>
            <consortium name="EnsemblMetazoa"/>
        </authorList>
    </citation>
    <scope>IDENTIFICATION</scope>
    <source>
        <strain evidence="1">DF5081</strain>
    </source>
</reference>
<dbReference type="AlphaFoldDB" id="A0A8R1EC14"/>